<dbReference type="AlphaFoldDB" id="A0A2R6Q720"/>
<dbReference type="Proteomes" id="UP000241394">
    <property type="component" value="Chromosome LG19"/>
</dbReference>
<organism evidence="6 7">
    <name type="scientific">Actinidia chinensis var. chinensis</name>
    <name type="common">Chinese soft-hair kiwi</name>
    <dbReference type="NCBI Taxonomy" id="1590841"/>
    <lineage>
        <taxon>Eukaryota</taxon>
        <taxon>Viridiplantae</taxon>
        <taxon>Streptophyta</taxon>
        <taxon>Embryophyta</taxon>
        <taxon>Tracheophyta</taxon>
        <taxon>Spermatophyta</taxon>
        <taxon>Magnoliopsida</taxon>
        <taxon>eudicotyledons</taxon>
        <taxon>Gunneridae</taxon>
        <taxon>Pentapetalae</taxon>
        <taxon>asterids</taxon>
        <taxon>Ericales</taxon>
        <taxon>Actinidiaceae</taxon>
        <taxon>Actinidia</taxon>
    </lineage>
</organism>
<name>A0A2R6Q720_ACTCC</name>
<evidence type="ECO:0000256" key="1">
    <source>
        <dbReference type="ARBA" id="ARBA00008668"/>
    </source>
</evidence>
<reference evidence="6 7" key="1">
    <citation type="submission" date="2017-07" db="EMBL/GenBank/DDBJ databases">
        <title>An improved, manually edited Actinidia chinensis var. chinensis (kiwifruit) genome highlights the challenges associated with draft genomes and gene prediction in plants.</title>
        <authorList>
            <person name="Pilkington S."/>
            <person name="Crowhurst R."/>
            <person name="Hilario E."/>
            <person name="Nardozza S."/>
            <person name="Fraser L."/>
            <person name="Peng Y."/>
            <person name="Gunaseelan K."/>
            <person name="Simpson R."/>
            <person name="Tahir J."/>
            <person name="Deroles S."/>
            <person name="Templeton K."/>
            <person name="Luo Z."/>
            <person name="Davy M."/>
            <person name="Cheng C."/>
            <person name="Mcneilage M."/>
            <person name="Scaglione D."/>
            <person name="Liu Y."/>
            <person name="Zhang Q."/>
            <person name="Datson P."/>
            <person name="De Silva N."/>
            <person name="Gardiner S."/>
            <person name="Bassett H."/>
            <person name="Chagne D."/>
            <person name="Mccallum J."/>
            <person name="Dzierzon H."/>
            <person name="Deng C."/>
            <person name="Wang Y.-Y."/>
            <person name="Barron N."/>
            <person name="Manako K."/>
            <person name="Bowen J."/>
            <person name="Foster T."/>
            <person name="Erridge Z."/>
            <person name="Tiffin H."/>
            <person name="Waite C."/>
            <person name="Davies K."/>
            <person name="Grierson E."/>
            <person name="Laing W."/>
            <person name="Kirk R."/>
            <person name="Chen X."/>
            <person name="Wood M."/>
            <person name="Montefiori M."/>
            <person name="Brummell D."/>
            <person name="Schwinn K."/>
            <person name="Catanach A."/>
            <person name="Fullerton C."/>
            <person name="Li D."/>
            <person name="Meiyalaghan S."/>
            <person name="Nieuwenhuizen N."/>
            <person name="Read N."/>
            <person name="Prakash R."/>
            <person name="Hunter D."/>
            <person name="Zhang H."/>
            <person name="Mckenzie M."/>
            <person name="Knabel M."/>
            <person name="Harris A."/>
            <person name="Allan A."/>
            <person name="Chen A."/>
            <person name="Janssen B."/>
            <person name="Plunkett B."/>
            <person name="Dwamena C."/>
            <person name="Voogd C."/>
            <person name="Leif D."/>
            <person name="Lafferty D."/>
            <person name="Souleyre E."/>
            <person name="Varkonyi-Gasic E."/>
            <person name="Gambi F."/>
            <person name="Hanley J."/>
            <person name="Yao J.-L."/>
            <person name="Cheung J."/>
            <person name="David K."/>
            <person name="Warren B."/>
            <person name="Marsh K."/>
            <person name="Snowden K."/>
            <person name="Lin-Wang K."/>
            <person name="Brian L."/>
            <person name="Martinez-Sanchez M."/>
            <person name="Wang M."/>
            <person name="Ileperuma N."/>
            <person name="Macnee N."/>
            <person name="Campin R."/>
            <person name="Mcatee P."/>
            <person name="Drummond R."/>
            <person name="Espley R."/>
            <person name="Ireland H."/>
            <person name="Wu R."/>
            <person name="Atkinson R."/>
            <person name="Karunairetnam S."/>
            <person name="Bulley S."/>
            <person name="Chunkath S."/>
            <person name="Hanley Z."/>
            <person name="Storey R."/>
            <person name="Thrimawithana A."/>
            <person name="Thomson S."/>
            <person name="David C."/>
            <person name="Testolin R."/>
        </authorList>
    </citation>
    <scope>NUCLEOTIDE SEQUENCE [LARGE SCALE GENOMIC DNA]</scope>
    <source>
        <strain evidence="7">cv. Red5</strain>
        <tissue evidence="6">Young leaf</tissue>
    </source>
</reference>
<keyword evidence="2 5" id="KW-0732">Signal</keyword>
<dbReference type="CDD" id="cd01837">
    <property type="entry name" value="SGNH_plant_lipase_like"/>
    <property type="match status" value="1"/>
</dbReference>
<keyword evidence="7" id="KW-1185">Reference proteome</keyword>
<dbReference type="SUPFAM" id="SSF52266">
    <property type="entry name" value="SGNH hydrolase"/>
    <property type="match status" value="1"/>
</dbReference>
<dbReference type="PANTHER" id="PTHR22835:SF517">
    <property type="entry name" value="GDSL-LIKE LIPASE_ACYLHYDROLASE FAMILY PROTEIN, EXPRESSED"/>
    <property type="match status" value="1"/>
</dbReference>
<dbReference type="Gramene" id="PSS03040">
    <property type="protein sequence ID" value="PSS03040"/>
    <property type="gene ID" value="CEY00_Acc21423"/>
</dbReference>
<evidence type="ECO:0000256" key="5">
    <source>
        <dbReference type="SAM" id="SignalP"/>
    </source>
</evidence>
<feature type="chain" id="PRO_5015341742" evidence="5">
    <location>
        <begin position="30"/>
        <end position="383"/>
    </location>
</feature>
<dbReference type="OMA" id="CHEKREC"/>
<dbReference type="InterPro" id="IPR036514">
    <property type="entry name" value="SGNH_hydro_sf"/>
</dbReference>
<dbReference type="InterPro" id="IPR001087">
    <property type="entry name" value="GDSL"/>
</dbReference>
<dbReference type="Gene3D" id="3.40.50.1110">
    <property type="entry name" value="SGNH hydrolase"/>
    <property type="match status" value="1"/>
</dbReference>
<dbReference type="PANTHER" id="PTHR22835">
    <property type="entry name" value="ZINC FINGER FYVE DOMAIN CONTAINING PROTEIN"/>
    <property type="match status" value="1"/>
</dbReference>
<comment type="similarity">
    <text evidence="1">Belongs to the 'GDSL' lipolytic enzyme family.</text>
</comment>
<evidence type="ECO:0000313" key="6">
    <source>
        <dbReference type="EMBL" id="PSS03040.1"/>
    </source>
</evidence>
<dbReference type="Pfam" id="PF00657">
    <property type="entry name" value="Lipase_GDSL"/>
    <property type="match status" value="1"/>
</dbReference>
<evidence type="ECO:0000256" key="2">
    <source>
        <dbReference type="ARBA" id="ARBA00022729"/>
    </source>
</evidence>
<dbReference type="InterPro" id="IPR035669">
    <property type="entry name" value="SGNH_plant_lipase-like"/>
</dbReference>
<gene>
    <name evidence="6" type="ORF">CEY00_Acc21423</name>
</gene>
<comment type="caution">
    <text evidence="6">The sequence shown here is derived from an EMBL/GenBank/DDBJ whole genome shotgun (WGS) entry which is preliminary data.</text>
</comment>
<proteinExistence type="inferred from homology"/>
<accession>A0A2R6Q720</accession>
<sequence>MATNQVILSLLVILIGSISLFLLAHPCQGHDQFETCNFDKIYQLGDSYSDAGNLIRESPIGSSTPFTRLPYGQTFFNNATGRCSDGLLLVDYLAMALGLPLLNPYKITDADFRHGVNFAVGGATALPVEFLTAKHISSPATNSSLSVQLDWMLAHFNSFCHEKRECVKKLKNSLFIVGEIGGNDYNYPLTQGQGIEKAKTIVPNVIQAIKDAVRRVIGYGAVRVIVPGNFPIGCFPMHLTIFQTDDSMAYDQNRCIKQLNNLAMYHNNRLQEAIEALKKEFPNTVIVYGDYYNAYHWLFTNAPHLGFDEMVIRKACCGTGGDYNFDFTRICGTLEVPMCLDPNLYISFDGVHPTQHAYMLMSGWLIRDIFPKLQCTQKLVVDT</sequence>
<evidence type="ECO:0000313" key="7">
    <source>
        <dbReference type="Proteomes" id="UP000241394"/>
    </source>
</evidence>
<keyword evidence="4" id="KW-0325">Glycoprotein</keyword>
<feature type="signal peptide" evidence="5">
    <location>
        <begin position="1"/>
        <end position="29"/>
    </location>
</feature>
<dbReference type="FunCoup" id="A0A2R6Q720">
    <property type="interactions" value="52"/>
</dbReference>
<dbReference type="GO" id="GO:0016788">
    <property type="term" value="F:hydrolase activity, acting on ester bonds"/>
    <property type="evidence" value="ECO:0007669"/>
    <property type="project" value="InterPro"/>
</dbReference>
<keyword evidence="3" id="KW-0378">Hydrolase</keyword>
<dbReference type="InParanoid" id="A0A2R6Q720"/>
<protein>
    <submittedName>
        <fullName evidence="6">Acetylajmalan esterase</fullName>
    </submittedName>
</protein>
<evidence type="ECO:0000256" key="3">
    <source>
        <dbReference type="ARBA" id="ARBA00022801"/>
    </source>
</evidence>
<dbReference type="EMBL" id="NKQK01000019">
    <property type="protein sequence ID" value="PSS03040.1"/>
    <property type="molecule type" value="Genomic_DNA"/>
</dbReference>
<reference evidence="7" key="2">
    <citation type="journal article" date="2018" name="BMC Genomics">
        <title>A manually annotated Actinidia chinensis var. chinensis (kiwifruit) genome highlights the challenges associated with draft genomes and gene prediction in plants.</title>
        <authorList>
            <person name="Pilkington S.M."/>
            <person name="Crowhurst R."/>
            <person name="Hilario E."/>
            <person name="Nardozza S."/>
            <person name="Fraser L."/>
            <person name="Peng Y."/>
            <person name="Gunaseelan K."/>
            <person name="Simpson R."/>
            <person name="Tahir J."/>
            <person name="Deroles S.C."/>
            <person name="Templeton K."/>
            <person name="Luo Z."/>
            <person name="Davy M."/>
            <person name="Cheng C."/>
            <person name="McNeilage M."/>
            <person name="Scaglione D."/>
            <person name="Liu Y."/>
            <person name="Zhang Q."/>
            <person name="Datson P."/>
            <person name="De Silva N."/>
            <person name="Gardiner S.E."/>
            <person name="Bassett H."/>
            <person name="Chagne D."/>
            <person name="McCallum J."/>
            <person name="Dzierzon H."/>
            <person name="Deng C."/>
            <person name="Wang Y.Y."/>
            <person name="Barron L."/>
            <person name="Manako K."/>
            <person name="Bowen J."/>
            <person name="Foster T.M."/>
            <person name="Erridge Z.A."/>
            <person name="Tiffin H."/>
            <person name="Waite C.N."/>
            <person name="Davies K.M."/>
            <person name="Grierson E.P."/>
            <person name="Laing W.A."/>
            <person name="Kirk R."/>
            <person name="Chen X."/>
            <person name="Wood M."/>
            <person name="Montefiori M."/>
            <person name="Brummell D.A."/>
            <person name="Schwinn K.E."/>
            <person name="Catanach A."/>
            <person name="Fullerton C."/>
            <person name="Li D."/>
            <person name="Meiyalaghan S."/>
            <person name="Nieuwenhuizen N."/>
            <person name="Read N."/>
            <person name="Prakash R."/>
            <person name="Hunter D."/>
            <person name="Zhang H."/>
            <person name="McKenzie M."/>
            <person name="Knabel M."/>
            <person name="Harris A."/>
            <person name="Allan A.C."/>
            <person name="Gleave A."/>
            <person name="Chen A."/>
            <person name="Janssen B.J."/>
            <person name="Plunkett B."/>
            <person name="Ampomah-Dwamena C."/>
            <person name="Voogd C."/>
            <person name="Leif D."/>
            <person name="Lafferty D."/>
            <person name="Souleyre E.J.F."/>
            <person name="Varkonyi-Gasic E."/>
            <person name="Gambi F."/>
            <person name="Hanley J."/>
            <person name="Yao J.L."/>
            <person name="Cheung J."/>
            <person name="David K.M."/>
            <person name="Warren B."/>
            <person name="Marsh K."/>
            <person name="Snowden K.C."/>
            <person name="Lin-Wang K."/>
            <person name="Brian L."/>
            <person name="Martinez-Sanchez M."/>
            <person name="Wang M."/>
            <person name="Ileperuma N."/>
            <person name="Macnee N."/>
            <person name="Campin R."/>
            <person name="McAtee P."/>
            <person name="Drummond R.S.M."/>
            <person name="Espley R.V."/>
            <person name="Ireland H.S."/>
            <person name="Wu R."/>
            <person name="Atkinson R.G."/>
            <person name="Karunairetnam S."/>
            <person name="Bulley S."/>
            <person name="Chunkath S."/>
            <person name="Hanley Z."/>
            <person name="Storey R."/>
            <person name="Thrimawithana A.H."/>
            <person name="Thomson S."/>
            <person name="David C."/>
            <person name="Testolin R."/>
            <person name="Huang H."/>
            <person name="Hellens R.P."/>
            <person name="Schaffer R.J."/>
        </authorList>
    </citation>
    <scope>NUCLEOTIDE SEQUENCE [LARGE SCALE GENOMIC DNA]</scope>
    <source>
        <strain evidence="7">cv. Red5</strain>
    </source>
</reference>
<dbReference type="OrthoDB" id="809048at2759"/>
<evidence type="ECO:0000256" key="4">
    <source>
        <dbReference type="ARBA" id="ARBA00023180"/>
    </source>
</evidence>
<dbReference type="STRING" id="1590841.A0A2R6Q720"/>